<proteinExistence type="inferred from homology"/>
<name>A0A9P0C6F3_CHRIL</name>
<dbReference type="PROSITE" id="PS51281">
    <property type="entry name" value="TAP_C"/>
    <property type="match status" value="1"/>
</dbReference>
<dbReference type="InterPro" id="IPR030217">
    <property type="entry name" value="NXF_fam"/>
</dbReference>
<keyword evidence="6" id="KW-0509">mRNA transport</keyword>
<dbReference type="Gene3D" id="3.10.450.50">
    <property type="match status" value="1"/>
</dbReference>
<keyword evidence="4" id="KW-0433">Leucine-rich repeat</keyword>
<dbReference type="SUPFAM" id="SSF54427">
    <property type="entry name" value="NTF2-like"/>
    <property type="match status" value="1"/>
</dbReference>
<dbReference type="InterPro" id="IPR005637">
    <property type="entry name" value="TAP_C_dom"/>
</dbReference>
<evidence type="ECO:0000256" key="3">
    <source>
        <dbReference type="ARBA" id="ARBA00022448"/>
    </source>
</evidence>
<keyword evidence="7" id="KW-0539">Nucleus</keyword>
<feature type="domain" description="TAP-C" evidence="10">
    <location>
        <begin position="1042"/>
        <end position="1097"/>
    </location>
</feature>
<dbReference type="InterPro" id="IPR057125">
    <property type="entry name" value="NXF1/2/3/5-like_LRR"/>
</dbReference>
<gene>
    <name evidence="11" type="ORF">CINC_LOCUS12205</name>
</gene>
<dbReference type="InterPro" id="IPR001611">
    <property type="entry name" value="Leu-rich_rpt"/>
</dbReference>
<dbReference type="PROSITE" id="PS51450">
    <property type="entry name" value="LRR"/>
    <property type="match status" value="2"/>
</dbReference>
<organism evidence="11 12">
    <name type="scientific">Chrysodeixis includens</name>
    <name type="common">Soybean looper</name>
    <name type="synonym">Pseudoplusia includens</name>
    <dbReference type="NCBI Taxonomy" id="689277"/>
    <lineage>
        <taxon>Eukaryota</taxon>
        <taxon>Metazoa</taxon>
        <taxon>Ecdysozoa</taxon>
        <taxon>Arthropoda</taxon>
        <taxon>Hexapoda</taxon>
        <taxon>Insecta</taxon>
        <taxon>Pterygota</taxon>
        <taxon>Neoptera</taxon>
        <taxon>Endopterygota</taxon>
        <taxon>Lepidoptera</taxon>
        <taxon>Glossata</taxon>
        <taxon>Ditrysia</taxon>
        <taxon>Noctuoidea</taxon>
        <taxon>Noctuidae</taxon>
        <taxon>Plusiinae</taxon>
        <taxon>Chrysodeixis</taxon>
    </lineage>
</organism>
<evidence type="ECO:0000256" key="7">
    <source>
        <dbReference type="ARBA" id="ARBA00023242"/>
    </source>
</evidence>
<dbReference type="SUPFAM" id="SSF46934">
    <property type="entry name" value="UBA-like"/>
    <property type="match status" value="1"/>
</dbReference>
<feature type="region of interest" description="Disordered" evidence="8">
    <location>
        <begin position="465"/>
        <end position="494"/>
    </location>
</feature>
<accession>A0A9P0C6F3</accession>
<dbReference type="PROSITE" id="PS50177">
    <property type="entry name" value="NTF2_DOMAIN"/>
    <property type="match status" value="1"/>
</dbReference>
<dbReference type="InterPro" id="IPR032675">
    <property type="entry name" value="LRR_dom_sf"/>
</dbReference>
<dbReference type="SUPFAM" id="SSF52058">
    <property type="entry name" value="L domain-like"/>
    <property type="match status" value="1"/>
</dbReference>
<dbReference type="AlphaFoldDB" id="A0A9P0C6F3"/>
<keyword evidence="12" id="KW-1185">Reference proteome</keyword>
<dbReference type="InterPro" id="IPR002075">
    <property type="entry name" value="NTF2_dom"/>
</dbReference>
<evidence type="ECO:0000313" key="11">
    <source>
        <dbReference type="EMBL" id="CAH0625653.1"/>
    </source>
</evidence>
<dbReference type="InterPro" id="IPR018222">
    <property type="entry name" value="Nuclear_transport_factor_2_euk"/>
</dbReference>
<dbReference type="InterPro" id="IPR009060">
    <property type="entry name" value="UBA-like_sf"/>
</dbReference>
<feature type="region of interest" description="Disordered" evidence="8">
    <location>
        <begin position="1"/>
        <end position="32"/>
    </location>
</feature>
<evidence type="ECO:0000256" key="5">
    <source>
        <dbReference type="ARBA" id="ARBA00022737"/>
    </source>
</evidence>
<keyword evidence="5" id="KW-0677">Repeat</keyword>
<evidence type="ECO:0000256" key="8">
    <source>
        <dbReference type="SAM" id="MobiDB-lite"/>
    </source>
</evidence>
<dbReference type="PANTHER" id="PTHR10662">
    <property type="entry name" value="NUCLEAR RNA EXPORT FACTOR"/>
    <property type="match status" value="1"/>
</dbReference>
<dbReference type="PANTHER" id="PTHR10662:SF22">
    <property type="entry name" value="NUCLEAR RNA EXPORT FACTOR 1"/>
    <property type="match status" value="1"/>
</dbReference>
<dbReference type="GO" id="GO:0003723">
    <property type="term" value="F:RNA binding"/>
    <property type="evidence" value="ECO:0007669"/>
    <property type="project" value="TreeGrafter"/>
</dbReference>
<dbReference type="GO" id="GO:0005634">
    <property type="term" value="C:nucleus"/>
    <property type="evidence" value="ECO:0007669"/>
    <property type="project" value="UniProtKB-SubCell"/>
</dbReference>
<dbReference type="Pfam" id="PF03943">
    <property type="entry name" value="TAP_C"/>
    <property type="match status" value="1"/>
</dbReference>
<sequence length="1099" mass="122606">MSQPNLKCVVGKQGKKRKKRNGSNKPTTNPFWSQITPKATTNDTGFVINKNLHNFTQISNPLPKNSTPANITAVGKVQIPTAATKTLVTPRPSTSVATAPGTLVTPGPNTFVPSATKTLVTPRPSASVATAPGTLVTPGSNTLVASAPNTLVTPGPNTLVASAPNTLVTPGPSTLVASAPSTFVTPGPSKNVATATNTSATTVLCQALPKVPRNLVPTVPNTVRSPFNFVQSPPTHHPINCSLYVQPKKKQRKAKPPPEFPIKKVTETQKRFLERRLLSIQAAKAKKAAQKALKEGAASQEASGESTGVTETTTQVTEKQATTVMADSNQQPEPAAIAADTPQVPVVPPQAQHLVQVKTVTNKKIPKYFRQQHKQQQLKRGEYEYNYPKGIPRSFIIQQQLCQEAGIEQSVPNSPIYPLGLPIMQNHQHSANMPQQTFDQSSAMNTVNDAPGPISVQTDITTDVQQPYSPSDIYSEPGNPDPPEEDELSDTNQTGQKRLSAFQRLGPLSQPKKPKLTINLTLNKEQPIREVVDDTDVDLDRYTPVHLRHNIINSTDETVKKYLPNWPWKKNFGIRRSVTARVSRSVMIMEQELMEEAYEKENLFIHIAVKGYPSSWTKERVLDAVLNSVKDYSLIPCFIEFYQNECKFLTLRNRSALIILHKTGFYIHRDGVELTVTISQANLTLNQIDFIPRIILRQRIAMGYDGQQHKLNLSAFTLQEDISHFIYFPLSRVSNQSELIQLQSVIAWDKLVSLDLSHNRLSNLSGLDLNTTTPKLQHLNLSHNLLDKITALIGFRELPLKSINLEGNPLCHDYIQTEHYIKVLKMMFPALVEIDGVKVHLKGDLPDVKRNYCPEEAMQVAAKFLETFFPLLDSGSDQRSSLQGLYEDDATLTITYCYKLRYGPIYRGFRNLFLYARFLDEGETDSVVGAMAITKLMNRWPQTEHDPSTFTVDAMFHSETTTILRITGILKLTAETLAEDEHLLAFSRTVVLYSDDGNEYKVHNEMVYWSEPTACQARSAFRITSVSQKNTNLKIDSTTDKDLQEKLLIIFMKLTTMNKTTSKRCLEMNNWNFKLALEHFTKLLKSNNLDSLTKEIITV</sequence>
<evidence type="ECO:0000256" key="6">
    <source>
        <dbReference type="ARBA" id="ARBA00022816"/>
    </source>
</evidence>
<evidence type="ECO:0000313" key="12">
    <source>
        <dbReference type="Proteomes" id="UP001154114"/>
    </source>
</evidence>
<feature type="domain" description="NTF2" evidence="9">
    <location>
        <begin position="860"/>
        <end position="1009"/>
    </location>
</feature>
<reference evidence="11" key="1">
    <citation type="submission" date="2021-12" db="EMBL/GenBank/DDBJ databases">
        <authorList>
            <person name="King R."/>
        </authorList>
    </citation>
    <scope>NUCLEOTIDE SEQUENCE</scope>
</reference>
<comment type="subcellular location">
    <subcellularLocation>
        <location evidence="1">Nucleus</location>
    </subcellularLocation>
</comment>
<evidence type="ECO:0000259" key="10">
    <source>
        <dbReference type="PROSITE" id="PS51281"/>
    </source>
</evidence>
<dbReference type="Gene3D" id="3.80.10.10">
    <property type="entry name" value="Ribonuclease Inhibitor"/>
    <property type="match status" value="1"/>
</dbReference>
<evidence type="ECO:0000256" key="4">
    <source>
        <dbReference type="ARBA" id="ARBA00022614"/>
    </source>
</evidence>
<dbReference type="Proteomes" id="UP001154114">
    <property type="component" value="Chromosome 7"/>
</dbReference>
<keyword evidence="3" id="KW-0813">Transport</keyword>
<protein>
    <submittedName>
        <fullName evidence="11">Uncharacterized protein</fullName>
    </submittedName>
</protein>
<dbReference type="OrthoDB" id="25872at2759"/>
<comment type="similarity">
    <text evidence="2">Belongs to the NXF family.</text>
</comment>
<evidence type="ECO:0000256" key="1">
    <source>
        <dbReference type="ARBA" id="ARBA00004123"/>
    </source>
</evidence>
<evidence type="ECO:0000259" key="9">
    <source>
        <dbReference type="PROSITE" id="PS50177"/>
    </source>
</evidence>
<evidence type="ECO:0000256" key="2">
    <source>
        <dbReference type="ARBA" id="ARBA00009285"/>
    </source>
</evidence>
<feature type="compositionally biased region" description="Basic residues" evidence="8">
    <location>
        <begin position="13"/>
        <end position="22"/>
    </location>
</feature>
<dbReference type="Gene3D" id="1.10.8.10">
    <property type="entry name" value="DNA helicase RuvA subunit, C-terminal domain"/>
    <property type="match status" value="1"/>
</dbReference>
<dbReference type="Pfam" id="PF24048">
    <property type="entry name" value="LRR_NXF1-5"/>
    <property type="match status" value="1"/>
</dbReference>
<dbReference type="Pfam" id="PF22602">
    <property type="entry name" value="NXF_NTF2"/>
    <property type="match status" value="1"/>
</dbReference>
<dbReference type="EMBL" id="LR824010">
    <property type="protein sequence ID" value="CAH0625653.1"/>
    <property type="molecule type" value="Genomic_DNA"/>
</dbReference>
<dbReference type="InterPro" id="IPR032710">
    <property type="entry name" value="NTF2-like_dom_sf"/>
</dbReference>
<feature type="region of interest" description="Disordered" evidence="8">
    <location>
        <begin position="296"/>
        <end position="319"/>
    </location>
</feature>
<dbReference type="GO" id="GO:0016973">
    <property type="term" value="P:poly(A)+ mRNA export from nucleus"/>
    <property type="evidence" value="ECO:0007669"/>
    <property type="project" value="TreeGrafter"/>
</dbReference>